<reference evidence="1" key="1">
    <citation type="submission" date="2020-07" db="EMBL/GenBank/DDBJ databases">
        <authorList>
            <person name="Nazaruddin N."/>
        </authorList>
    </citation>
    <scope>NUCLEOTIDE SEQUENCE</scope>
</reference>
<dbReference type="AlphaFoldDB" id="A0A6V7H946"/>
<comment type="caution">
    <text evidence="1">The sequence shown here is derived from an EMBL/GenBank/DDBJ whole genome shotgun (WGS) entry which is preliminary data.</text>
</comment>
<organism evidence="1 2">
    <name type="scientific">Heterotrigona itama</name>
    <dbReference type="NCBI Taxonomy" id="395501"/>
    <lineage>
        <taxon>Eukaryota</taxon>
        <taxon>Metazoa</taxon>
        <taxon>Ecdysozoa</taxon>
        <taxon>Arthropoda</taxon>
        <taxon>Hexapoda</taxon>
        <taxon>Insecta</taxon>
        <taxon>Pterygota</taxon>
        <taxon>Neoptera</taxon>
        <taxon>Endopterygota</taxon>
        <taxon>Hymenoptera</taxon>
        <taxon>Apocrita</taxon>
        <taxon>Aculeata</taxon>
        <taxon>Apoidea</taxon>
        <taxon>Anthophila</taxon>
        <taxon>Apidae</taxon>
        <taxon>Heterotrigona</taxon>
    </lineage>
</organism>
<name>A0A6V7H946_9HYME</name>
<feature type="non-terminal residue" evidence="1">
    <location>
        <position position="1"/>
    </location>
</feature>
<evidence type="ECO:0000313" key="2">
    <source>
        <dbReference type="Proteomes" id="UP000752696"/>
    </source>
</evidence>
<keyword evidence="2" id="KW-1185">Reference proteome</keyword>
<dbReference type="EMBL" id="CAJDYZ010009149">
    <property type="protein sequence ID" value="CAD1476259.1"/>
    <property type="molecule type" value="Genomic_DNA"/>
</dbReference>
<gene>
    <name evidence="1" type="ORF">MHI_LOCUS629703</name>
</gene>
<evidence type="ECO:0000313" key="1">
    <source>
        <dbReference type="EMBL" id="CAD1476259.1"/>
    </source>
</evidence>
<sequence>EQQDKEEVVNYLTFGTSRRTMEYSSYGNHPVIVRRPAGSLVTRSNSNNSTISSQILRIYQKPRDSCAIN</sequence>
<dbReference type="OrthoDB" id="9938256at2759"/>
<protein>
    <submittedName>
        <fullName evidence="1">Uncharacterized protein</fullName>
    </submittedName>
</protein>
<dbReference type="Proteomes" id="UP000752696">
    <property type="component" value="Unassembled WGS sequence"/>
</dbReference>
<proteinExistence type="predicted"/>
<accession>A0A6V7H946</accession>